<keyword evidence="6" id="KW-0653">Protein transport</keyword>
<evidence type="ECO:0000256" key="8">
    <source>
        <dbReference type="ARBA" id="ARBA00023128"/>
    </source>
</evidence>
<organism evidence="12 13">
    <name type="scientific">Venturia nashicola</name>
    <dbReference type="NCBI Taxonomy" id="86259"/>
    <lineage>
        <taxon>Eukaryota</taxon>
        <taxon>Fungi</taxon>
        <taxon>Dikarya</taxon>
        <taxon>Ascomycota</taxon>
        <taxon>Pezizomycotina</taxon>
        <taxon>Dothideomycetes</taxon>
        <taxon>Pleosporomycetidae</taxon>
        <taxon>Venturiales</taxon>
        <taxon>Venturiaceae</taxon>
        <taxon>Venturia</taxon>
    </lineage>
</organism>
<dbReference type="GO" id="GO:0006605">
    <property type="term" value="P:protein targeting"/>
    <property type="evidence" value="ECO:0007669"/>
    <property type="project" value="InterPro"/>
</dbReference>
<dbReference type="GO" id="GO:0005742">
    <property type="term" value="C:mitochondrial outer membrane translocase complex"/>
    <property type="evidence" value="ECO:0007669"/>
    <property type="project" value="InterPro"/>
</dbReference>
<reference evidence="12 13" key="1">
    <citation type="submission" date="2019-04" db="EMBL/GenBank/DDBJ databases">
        <title>High contiguity whole genome sequence and gene annotation resource for two Venturia nashicola isolates.</title>
        <authorList>
            <person name="Prokchorchik M."/>
            <person name="Won K."/>
            <person name="Lee Y."/>
            <person name="Choi E.D."/>
            <person name="Segonzac C."/>
            <person name="Sohn K.H."/>
        </authorList>
    </citation>
    <scope>NUCLEOTIDE SEQUENCE [LARGE SCALE GENOMIC DNA]</scope>
    <source>
        <strain evidence="12 13">PRI2</strain>
    </source>
</reference>
<name>A0A4Z1PC21_9PEZI</name>
<evidence type="ECO:0000256" key="5">
    <source>
        <dbReference type="ARBA" id="ARBA00022787"/>
    </source>
</evidence>
<dbReference type="PRINTS" id="PR00351">
    <property type="entry name" value="OM20RECEPTOR"/>
</dbReference>
<dbReference type="PIRSF" id="PIRSF037707">
    <property type="entry name" value="MAS20_rcpt"/>
    <property type="match status" value="1"/>
</dbReference>
<evidence type="ECO:0000256" key="3">
    <source>
        <dbReference type="ARBA" id="ARBA00022448"/>
    </source>
</evidence>
<dbReference type="EMBL" id="SNSC02000003">
    <property type="protein sequence ID" value="TID25918.1"/>
    <property type="molecule type" value="Genomic_DNA"/>
</dbReference>
<evidence type="ECO:0000313" key="12">
    <source>
        <dbReference type="EMBL" id="TID25918.1"/>
    </source>
</evidence>
<dbReference type="GO" id="GO:0016031">
    <property type="term" value="P:tRNA import into mitochondrion"/>
    <property type="evidence" value="ECO:0007669"/>
    <property type="project" value="TreeGrafter"/>
</dbReference>
<evidence type="ECO:0000256" key="2">
    <source>
        <dbReference type="ARBA" id="ARBA00005792"/>
    </source>
</evidence>
<dbReference type="GO" id="GO:0006886">
    <property type="term" value="P:intracellular protein transport"/>
    <property type="evidence" value="ECO:0007669"/>
    <property type="project" value="InterPro"/>
</dbReference>
<keyword evidence="10" id="KW-0175">Coiled coil</keyword>
<comment type="caution">
    <text evidence="12">The sequence shown here is derived from an EMBL/GenBank/DDBJ whole genome shotgun (WGS) entry which is preliminary data.</text>
</comment>
<accession>A0A4Z1PC21</accession>
<evidence type="ECO:0000256" key="7">
    <source>
        <dbReference type="ARBA" id="ARBA00022989"/>
    </source>
</evidence>
<keyword evidence="13" id="KW-1185">Reference proteome</keyword>
<sequence length="218" mass="24219">MASTTPSIPTSTIITATIGGALTIVLGYAIYFDHKRRTDAEFRKTLRKESRKIEKAVKEEKEMEGKKRRTEIRAAVDRVNAEGVPSDAEEVEGYFMEEVAEGERLCQDDLKHEGQSLDESALPLHTELLSRIDPLAMACDIDSTLTLNVESQSLEAALCFFRALKVYPNAEELFQIYDKTVPKPILDILAEMIAYDPSMGLKGAAKKSPAATEFDDDV</sequence>
<feature type="coiled-coil region" evidence="10">
    <location>
        <begin position="43"/>
        <end position="73"/>
    </location>
</feature>
<dbReference type="InterPro" id="IPR002056">
    <property type="entry name" value="MAS20"/>
</dbReference>
<dbReference type="Gene3D" id="1.20.960.10">
    <property type="entry name" value="Mitochondrial outer membrane translocase complex, subunit Tom20 domain"/>
    <property type="match status" value="1"/>
</dbReference>
<keyword evidence="3" id="KW-0813">Transport</keyword>
<comment type="subcellular location">
    <subcellularLocation>
        <location evidence="1">Mitochondrion outer membrane</location>
        <topology evidence="1">Single-pass membrane protein</topology>
    </subcellularLocation>
</comment>
<evidence type="ECO:0000256" key="6">
    <source>
        <dbReference type="ARBA" id="ARBA00022927"/>
    </source>
</evidence>
<evidence type="ECO:0000256" key="10">
    <source>
        <dbReference type="SAM" id="Coils"/>
    </source>
</evidence>
<keyword evidence="7 11" id="KW-1133">Transmembrane helix</keyword>
<evidence type="ECO:0000256" key="1">
    <source>
        <dbReference type="ARBA" id="ARBA00004572"/>
    </source>
</evidence>
<gene>
    <name evidence="12" type="ORF">E6O75_ATG03781</name>
</gene>
<keyword evidence="12" id="KW-0675">Receptor</keyword>
<evidence type="ECO:0000256" key="4">
    <source>
        <dbReference type="ARBA" id="ARBA00022692"/>
    </source>
</evidence>
<dbReference type="AlphaFoldDB" id="A0A4Z1PC21"/>
<dbReference type="SUPFAM" id="SSF47157">
    <property type="entry name" value="Mitochondrial import receptor subunit Tom20"/>
    <property type="match status" value="2"/>
</dbReference>
<feature type="transmembrane region" description="Helical" evidence="11">
    <location>
        <begin position="12"/>
        <end position="32"/>
    </location>
</feature>
<evidence type="ECO:0000313" key="13">
    <source>
        <dbReference type="Proteomes" id="UP000298493"/>
    </source>
</evidence>
<dbReference type="PANTHER" id="PTHR12430">
    <property type="entry name" value="MITOCHONDRIAL IMPORT RECEPTOR SUBUNIT TOM20"/>
    <property type="match status" value="1"/>
</dbReference>
<dbReference type="Pfam" id="PF02064">
    <property type="entry name" value="MAS20"/>
    <property type="match status" value="2"/>
</dbReference>
<dbReference type="GO" id="GO:0008320">
    <property type="term" value="F:protein transmembrane transporter activity"/>
    <property type="evidence" value="ECO:0007669"/>
    <property type="project" value="TreeGrafter"/>
</dbReference>
<proteinExistence type="inferred from homology"/>
<keyword evidence="5" id="KW-1000">Mitochondrion outer membrane</keyword>
<protein>
    <submittedName>
        <fullName evidence="12">Protein import receptor MAS20</fullName>
    </submittedName>
</protein>
<evidence type="ECO:0000256" key="9">
    <source>
        <dbReference type="ARBA" id="ARBA00023136"/>
    </source>
</evidence>
<keyword evidence="4 11" id="KW-0812">Transmembrane</keyword>
<dbReference type="GO" id="GO:0030943">
    <property type="term" value="F:mitochondrion targeting sequence binding"/>
    <property type="evidence" value="ECO:0007669"/>
    <property type="project" value="TreeGrafter"/>
</dbReference>
<keyword evidence="9 11" id="KW-0472">Membrane</keyword>
<dbReference type="STRING" id="86259.A0A4Z1PC21"/>
<comment type="similarity">
    <text evidence="2">Belongs to the Tom20 family.</text>
</comment>
<dbReference type="Proteomes" id="UP000298493">
    <property type="component" value="Unassembled WGS sequence"/>
</dbReference>
<dbReference type="PANTHER" id="PTHR12430:SF0">
    <property type="entry name" value="TRANSLOCASE OF OUTER MITOCHONDRIAL MEMBRANE 20"/>
    <property type="match status" value="1"/>
</dbReference>
<dbReference type="InterPro" id="IPR023392">
    <property type="entry name" value="Tom20_dom_sf"/>
</dbReference>
<keyword evidence="8" id="KW-0496">Mitochondrion</keyword>
<dbReference type="GO" id="GO:0030150">
    <property type="term" value="P:protein import into mitochondrial matrix"/>
    <property type="evidence" value="ECO:0007669"/>
    <property type="project" value="TreeGrafter"/>
</dbReference>
<evidence type="ECO:0000256" key="11">
    <source>
        <dbReference type="SAM" id="Phobius"/>
    </source>
</evidence>